<accession>A0A7W3QR29</accession>
<evidence type="ECO:0000313" key="1">
    <source>
        <dbReference type="EMBL" id="MBA8956187.1"/>
    </source>
</evidence>
<name>A0A7W3QR29_ACTNM</name>
<reference evidence="1 2" key="1">
    <citation type="submission" date="2020-08" db="EMBL/GenBank/DDBJ databases">
        <title>Genomic Encyclopedia of Type Strains, Phase IV (KMG-IV): sequencing the most valuable type-strain genomes for metagenomic binning, comparative biology and taxonomic classification.</title>
        <authorList>
            <person name="Goeker M."/>
        </authorList>
    </citation>
    <scope>NUCLEOTIDE SEQUENCE [LARGE SCALE GENOMIC DNA]</scope>
    <source>
        <strain evidence="1 2">DSM 44197</strain>
    </source>
</reference>
<evidence type="ECO:0008006" key="3">
    <source>
        <dbReference type="Google" id="ProtNLM"/>
    </source>
</evidence>
<proteinExistence type="predicted"/>
<dbReference type="AlphaFoldDB" id="A0A7W3QR29"/>
<comment type="caution">
    <text evidence="1">The sequence shown here is derived from an EMBL/GenBank/DDBJ whole genome shotgun (WGS) entry which is preliminary data.</text>
</comment>
<evidence type="ECO:0000313" key="2">
    <source>
        <dbReference type="Proteomes" id="UP000572680"/>
    </source>
</evidence>
<dbReference type="Proteomes" id="UP000572680">
    <property type="component" value="Unassembled WGS sequence"/>
</dbReference>
<dbReference type="RefSeq" id="WP_182848121.1">
    <property type="nucleotide sequence ID" value="NZ_BAAALP010000007.1"/>
</dbReference>
<sequence length="200" mass="22429">MATAVDLKSSRRLLLRGWRAIGQVEQLAAAWGWPQREVSVSAPDPFEEPSSVSWWGDGQRLVMTHYDDWDVRLSYLIFTGADAGEVREAFENAEARLDAWSLDELLAEARNASDPGEVAKAVERAAYGAPTEFDERFFTVIDDALRHDDARVREGGIWAASMAQYPQLQPQLMAIARTDEMERLREMAAVLVRSADDDAK</sequence>
<organism evidence="1 2">
    <name type="scientific">Actinomadura namibiensis</name>
    <dbReference type="NCBI Taxonomy" id="182080"/>
    <lineage>
        <taxon>Bacteria</taxon>
        <taxon>Bacillati</taxon>
        <taxon>Actinomycetota</taxon>
        <taxon>Actinomycetes</taxon>
        <taxon>Streptosporangiales</taxon>
        <taxon>Thermomonosporaceae</taxon>
        <taxon>Actinomadura</taxon>
    </lineage>
</organism>
<dbReference type="EMBL" id="JACJIA010000014">
    <property type="protein sequence ID" value="MBA8956187.1"/>
    <property type="molecule type" value="Genomic_DNA"/>
</dbReference>
<gene>
    <name evidence="1" type="ORF">HNR61_007869</name>
</gene>
<keyword evidence="2" id="KW-1185">Reference proteome</keyword>
<protein>
    <recommendedName>
        <fullName evidence="3">HEAT repeat domain-containing protein</fullName>
    </recommendedName>
</protein>